<evidence type="ECO:0000256" key="3">
    <source>
        <dbReference type="SAM" id="Phobius"/>
    </source>
</evidence>
<evidence type="ECO:0000256" key="1">
    <source>
        <dbReference type="ARBA" id="ARBA00004241"/>
    </source>
</evidence>
<dbReference type="GO" id="GO:0009986">
    <property type="term" value="C:cell surface"/>
    <property type="evidence" value="ECO:0007669"/>
    <property type="project" value="UniProtKB-SubCell"/>
</dbReference>
<keyword evidence="3" id="KW-1133">Transmembrane helix</keyword>
<sequence length="165" mass="18694">MKICCGFVQGGLEEMGGTMNVVSLLRNEKGFSMIELMIALVIFLIIVSMFPKIMLVRTSGYYTNTISPQQVMTFFNQLAHEIRIASKGEVIDGTLRLTRFNGDLIEIELLESKQLRSRKNKEGHNLLIEQVKTFSCSVSERIVTCNIEMLDGFRSSKTMLLLYAK</sequence>
<keyword evidence="2" id="KW-0178">Competence</keyword>
<dbReference type="InterPro" id="IPR016977">
    <property type="entry name" value="ComGF"/>
</dbReference>
<dbReference type="Proteomes" id="UP001139150">
    <property type="component" value="Unassembled WGS sequence"/>
</dbReference>
<dbReference type="Pfam" id="PF07963">
    <property type="entry name" value="N_methyl"/>
    <property type="match status" value="1"/>
</dbReference>
<keyword evidence="3" id="KW-0472">Membrane</keyword>
<dbReference type="InterPro" id="IPR012902">
    <property type="entry name" value="N_methyl_site"/>
</dbReference>
<evidence type="ECO:0000256" key="2">
    <source>
        <dbReference type="ARBA" id="ARBA00023287"/>
    </source>
</evidence>
<proteinExistence type="predicted"/>
<comment type="subcellular location">
    <subcellularLocation>
        <location evidence="1">Cell surface</location>
    </subcellularLocation>
</comment>
<dbReference type="Pfam" id="PF15980">
    <property type="entry name" value="ComGF"/>
    <property type="match status" value="1"/>
</dbReference>
<evidence type="ECO:0000313" key="5">
    <source>
        <dbReference type="Proteomes" id="UP001139150"/>
    </source>
</evidence>
<keyword evidence="5" id="KW-1185">Reference proteome</keyword>
<feature type="transmembrane region" description="Helical" evidence="3">
    <location>
        <begin position="30"/>
        <end position="50"/>
    </location>
</feature>
<protein>
    <submittedName>
        <fullName evidence="4">Prepilin-type N-terminal cleavage/methylation domain-containing protein</fullName>
    </submittedName>
</protein>
<dbReference type="AlphaFoldDB" id="A0A9X2CWX8"/>
<dbReference type="EMBL" id="JAKRYL010000043">
    <property type="protein sequence ID" value="MCL7749865.1"/>
    <property type="molecule type" value="Genomic_DNA"/>
</dbReference>
<evidence type="ECO:0000313" key="4">
    <source>
        <dbReference type="EMBL" id="MCL7749865.1"/>
    </source>
</evidence>
<dbReference type="RefSeq" id="WP_250098718.1">
    <property type="nucleotide sequence ID" value="NZ_JAKRYL010000043.1"/>
</dbReference>
<gene>
    <name evidence="4" type="ORF">MF646_22385</name>
</gene>
<keyword evidence="3" id="KW-0812">Transmembrane</keyword>
<comment type="caution">
    <text evidence="4">The sequence shown here is derived from an EMBL/GenBank/DDBJ whole genome shotgun (WGS) entry which is preliminary data.</text>
</comment>
<dbReference type="NCBIfam" id="TIGR02532">
    <property type="entry name" value="IV_pilin_GFxxxE"/>
    <property type="match status" value="1"/>
</dbReference>
<dbReference type="GO" id="GO:0030420">
    <property type="term" value="P:establishment of competence for transformation"/>
    <property type="evidence" value="ECO:0007669"/>
    <property type="project" value="UniProtKB-KW"/>
</dbReference>
<name>A0A9X2CWX8_9BACI</name>
<accession>A0A9X2CWX8</accession>
<reference evidence="4" key="1">
    <citation type="submission" date="2022-02" db="EMBL/GenBank/DDBJ databases">
        <title>Halalkalibacter sp. nov. isolated from Lonar Lake, India.</title>
        <authorList>
            <person name="Joshi A."/>
            <person name="Thite S."/>
            <person name="Lodha T."/>
        </authorList>
    </citation>
    <scope>NUCLEOTIDE SEQUENCE</scope>
    <source>
        <strain evidence="4">MEB205</strain>
    </source>
</reference>
<organism evidence="4 5">
    <name type="scientific">Halalkalibacter alkaliphilus</name>
    <dbReference type="NCBI Taxonomy" id="2917993"/>
    <lineage>
        <taxon>Bacteria</taxon>
        <taxon>Bacillati</taxon>
        <taxon>Bacillota</taxon>
        <taxon>Bacilli</taxon>
        <taxon>Bacillales</taxon>
        <taxon>Bacillaceae</taxon>
        <taxon>Halalkalibacter</taxon>
    </lineage>
</organism>